<dbReference type="Pfam" id="PF16197">
    <property type="entry name" value="KAsynt_C_assoc"/>
    <property type="match status" value="2"/>
</dbReference>
<dbReference type="CDD" id="cd00833">
    <property type="entry name" value="PKS"/>
    <property type="match status" value="2"/>
</dbReference>
<dbReference type="InterPro" id="IPR001227">
    <property type="entry name" value="Ac_transferase_dom_sf"/>
</dbReference>
<dbReference type="InterPro" id="IPR050091">
    <property type="entry name" value="PKS_NRPS_Biosynth_Enz"/>
</dbReference>
<proteinExistence type="predicted"/>
<dbReference type="FunFam" id="1.10.1200.10:FF:000007">
    <property type="entry name" value="Probable polyketide synthase pks17"/>
    <property type="match status" value="2"/>
</dbReference>
<evidence type="ECO:0000259" key="10">
    <source>
        <dbReference type="PROSITE" id="PS52004"/>
    </source>
</evidence>
<keyword evidence="7" id="KW-0012">Acyltransferase</keyword>
<evidence type="ECO:0000256" key="6">
    <source>
        <dbReference type="ARBA" id="ARBA00023268"/>
    </source>
</evidence>
<dbReference type="InterPro" id="IPR016036">
    <property type="entry name" value="Malonyl_transacylase_ACP-bd"/>
</dbReference>
<dbReference type="SUPFAM" id="SSF51735">
    <property type="entry name" value="NAD(P)-binding Rossmann-fold domains"/>
    <property type="match status" value="4"/>
</dbReference>
<dbReference type="Gene3D" id="3.40.50.720">
    <property type="entry name" value="NAD(P)-binding Rossmann-like Domain"/>
    <property type="match status" value="2"/>
</dbReference>
<evidence type="ECO:0000313" key="11">
    <source>
        <dbReference type="EMBL" id="BBB02226.1"/>
    </source>
</evidence>
<dbReference type="GO" id="GO:0004312">
    <property type="term" value="F:fatty acid synthase activity"/>
    <property type="evidence" value="ECO:0007669"/>
    <property type="project" value="TreeGrafter"/>
</dbReference>
<dbReference type="KEGG" id="arev:RVR_10001"/>
<dbReference type="InterPro" id="IPR036736">
    <property type="entry name" value="ACP-like_sf"/>
</dbReference>
<dbReference type="Gene3D" id="1.10.1200.10">
    <property type="entry name" value="ACP-like"/>
    <property type="match status" value="2"/>
</dbReference>
<dbReference type="SMART" id="SM00825">
    <property type="entry name" value="PKS_KS"/>
    <property type="match status" value="2"/>
</dbReference>
<dbReference type="InterPro" id="IPR041618">
    <property type="entry name" value="PKS_DE"/>
</dbReference>
<dbReference type="InterPro" id="IPR016035">
    <property type="entry name" value="Acyl_Trfase/lysoPLipase"/>
</dbReference>
<evidence type="ECO:0000256" key="5">
    <source>
        <dbReference type="ARBA" id="ARBA00023194"/>
    </source>
</evidence>
<dbReference type="SUPFAM" id="SSF47336">
    <property type="entry name" value="ACP-like"/>
    <property type="match status" value="2"/>
</dbReference>
<dbReference type="GO" id="GO:0004315">
    <property type="term" value="F:3-oxoacyl-[acyl-carrier-protein] synthase activity"/>
    <property type="evidence" value="ECO:0007669"/>
    <property type="project" value="InterPro"/>
</dbReference>
<dbReference type="GO" id="GO:0033068">
    <property type="term" value="P:macrolide biosynthetic process"/>
    <property type="evidence" value="ECO:0007669"/>
    <property type="project" value="UniProtKB-ARBA"/>
</dbReference>
<dbReference type="GO" id="GO:0031177">
    <property type="term" value="F:phosphopantetheine binding"/>
    <property type="evidence" value="ECO:0007669"/>
    <property type="project" value="InterPro"/>
</dbReference>
<dbReference type="SUPFAM" id="SSF55048">
    <property type="entry name" value="Probable ACP-binding domain of malonyl-CoA ACP transacylase"/>
    <property type="match status" value="2"/>
</dbReference>
<dbReference type="EMBL" id="AP018365">
    <property type="protein sequence ID" value="BBB02226.1"/>
    <property type="molecule type" value="Genomic_DNA"/>
</dbReference>
<organism evidence="11 12">
    <name type="scientific">Actinacidiphila reveromycinica</name>
    <dbReference type="NCBI Taxonomy" id="659352"/>
    <lineage>
        <taxon>Bacteria</taxon>
        <taxon>Bacillati</taxon>
        <taxon>Actinomycetota</taxon>
        <taxon>Actinomycetes</taxon>
        <taxon>Kitasatosporales</taxon>
        <taxon>Streptomycetaceae</taxon>
        <taxon>Actinacidiphila</taxon>
    </lineage>
</organism>
<dbReference type="InterPro" id="IPR006162">
    <property type="entry name" value="Ppantetheine_attach_site"/>
</dbReference>
<dbReference type="InterPro" id="IPR014043">
    <property type="entry name" value="Acyl_transferase_dom"/>
</dbReference>
<dbReference type="InterPro" id="IPR016039">
    <property type="entry name" value="Thiolase-like"/>
</dbReference>
<dbReference type="FunFam" id="3.40.47.10:FF:000019">
    <property type="entry name" value="Polyketide synthase type I"/>
    <property type="match status" value="2"/>
</dbReference>
<dbReference type="Gene3D" id="3.40.366.10">
    <property type="entry name" value="Malonyl-Coenzyme A Acyl Carrier Protein, domain 2"/>
    <property type="match status" value="2"/>
</dbReference>
<comment type="cofactor">
    <cofactor evidence="1">
        <name>pantetheine 4'-phosphate</name>
        <dbReference type="ChEBI" id="CHEBI:47942"/>
    </cofactor>
</comment>
<keyword evidence="5" id="KW-0045">Antibiotic biosynthesis</keyword>
<dbReference type="InterPro" id="IPR032821">
    <property type="entry name" value="PKS_assoc"/>
</dbReference>
<dbReference type="Pfam" id="PF02801">
    <property type="entry name" value="Ketoacyl-synt_C"/>
    <property type="match status" value="2"/>
</dbReference>
<protein>
    <submittedName>
        <fullName evidence="11">Putative modular polyketide synthase</fullName>
    </submittedName>
</protein>
<dbReference type="PROSITE" id="PS00606">
    <property type="entry name" value="KS3_1"/>
    <property type="match status" value="2"/>
</dbReference>
<dbReference type="Pfam" id="PF18369">
    <property type="entry name" value="PKS_DE"/>
    <property type="match status" value="2"/>
</dbReference>
<dbReference type="SMART" id="SM00822">
    <property type="entry name" value="PKS_KR"/>
    <property type="match status" value="2"/>
</dbReference>
<evidence type="ECO:0000256" key="4">
    <source>
        <dbReference type="ARBA" id="ARBA00022679"/>
    </source>
</evidence>
<dbReference type="InterPro" id="IPR020841">
    <property type="entry name" value="PKS_Beta-ketoAc_synthase_dom"/>
</dbReference>
<dbReference type="SMART" id="SM00827">
    <property type="entry name" value="PKS_AT"/>
    <property type="match status" value="2"/>
</dbReference>
<reference evidence="11 12" key="1">
    <citation type="journal article" date="2010" name="J. Bacteriol.">
        <title>Biochemical characterization of a novel indole prenyltransferase from Streptomyces sp. SN-593.</title>
        <authorList>
            <person name="Takahashi S."/>
            <person name="Takagi H."/>
            <person name="Toyoda A."/>
            <person name="Uramoto M."/>
            <person name="Nogawa T."/>
            <person name="Ueki M."/>
            <person name="Sakaki Y."/>
            <person name="Osada H."/>
        </authorList>
    </citation>
    <scope>NUCLEOTIDE SEQUENCE [LARGE SCALE GENOMIC DNA]</scope>
    <source>
        <strain evidence="11 12">SN-593</strain>
    </source>
</reference>
<dbReference type="InterPro" id="IPR009081">
    <property type="entry name" value="PP-bd_ACP"/>
</dbReference>
<dbReference type="InterPro" id="IPR013968">
    <property type="entry name" value="PKS_KR"/>
</dbReference>
<dbReference type="Pfam" id="PF00698">
    <property type="entry name" value="Acyl_transf_1"/>
    <property type="match status" value="2"/>
</dbReference>
<dbReference type="InterPro" id="IPR015083">
    <property type="entry name" value="NorB/c/GfsB-D-like_docking"/>
</dbReference>
<dbReference type="Pfam" id="PF00550">
    <property type="entry name" value="PP-binding"/>
    <property type="match status" value="2"/>
</dbReference>
<keyword evidence="4" id="KW-0808">Transferase</keyword>
<evidence type="ECO:0000256" key="7">
    <source>
        <dbReference type="ARBA" id="ARBA00023315"/>
    </source>
</evidence>
<dbReference type="Pfam" id="PF08659">
    <property type="entry name" value="KR"/>
    <property type="match status" value="2"/>
</dbReference>
<reference evidence="11 12" key="4">
    <citation type="journal article" date="2020" name="Sci. Rep.">
        <title>beta-carboline chemical signals induce reveromycin production through a LuxR family regulator in Streptomyces sp. SN-593.</title>
        <authorList>
            <person name="Panthee S."/>
            <person name="Kito N."/>
            <person name="Hayashi T."/>
            <person name="Shimizu T."/>
            <person name="Ishikawa J."/>
            <person name="Hamamoto H."/>
            <person name="Osada H."/>
            <person name="Takahashi S."/>
        </authorList>
    </citation>
    <scope>NUCLEOTIDE SEQUENCE [LARGE SCALE GENOMIC DNA]</scope>
    <source>
        <strain evidence="11 12">SN-593</strain>
    </source>
</reference>
<gene>
    <name evidence="11" type="ORF">RVR_10001</name>
</gene>
<dbReference type="PROSITE" id="PS50075">
    <property type="entry name" value="CARRIER"/>
    <property type="match status" value="2"/>
</dbReference>
<evidence type="ECO:0000256" key="2">
    <source>
        <dbReference type="ARBA" id="ARBA00022450"/>
    </source>
</evidence>
<feature type="compositionally biased region" description="Gly residues" evidence="8">
    <location>
        <begin position="1479"/>
        <end position="1496"/>
    </location>
</feature>
<dbReference type="Gene3D" id="3.40.47.10">
    <property type="match status" value="2"/>
</dbReference>
<reference evidence="11 12" key="3">
    <citation type="journal article" date="2011" name="Nat. Chem. Biol.">
        <title>Reveromycin A biosynthesis uses RevG and RevJ for stereospecific spiroacetal formation.</title>
        <authorList>
            <person name="Takahashi S."/>
            <person name="Toyoda A."/>
            <person name="Sekiyama Y."/>
            <person name="Takagi H."/>
            <person name="Nogawa T."/>
            <person name="Uramoto M."/>
            <person name="Suzuki R."/>
            <person name="Koshino H."/>
            <person name="Kumano T."/>
            <person name="Panthee S."/>
            <person name="Dairi T."/>
            <person name="Ishikawa J."/>
            <person name="Ikeda H."/>
            <person name="Sakaki Y."/>
            <person name="Osada H."/>
        </authorList>
    </citation>
    <scope>NUCLEOTIDE SEQUENCE [LARGE SCALE GENOMIC DNA]</scope>
    <source>
        <strain evidence="11 12">SN-593</strain>
    </source>
</reference>
<feature type="domain" description="Carrier" evidence="9">
    <location>
        <begin position="3161"/>
        <end position="3236"/>
    </location>
</feature>
<keyword evidence="12" id="KW-1185">Reference proteome</keyword>
<dbReference type="SMART" id="SM00823">
    <property type="entry name" value="PKS_PP"/>
    <property type="match status" value="2"/>
</dbReference>
<dbReference type="PANTHER" id="PTHR43775:SF51">
    <property type="entry name" value="INACTIVE PHENOLPHTHIOCEROL SYNTHESIS POLYKETIDE SYNTHASE TYPE I PKS1-RELATED"/>
    <property type="match status" value="1"/>
</dbReference>
<name>A0A7U3UXS6_9ACTN</name>
<accession>A0A7U3UXS6</accession>
<feature type="domain" description="Carrier" evidence="9">
    <location>
        <begin position="1586"/>
        <end position="1661"/>
    </location>
</feature>
<dbReference type="Gene3D" id="3.30.70.3290">
    <property type="match status" value="2"/>
</dbReference>
<dbReference type="Gene3D" id="6.10.140.1830">
    <property type="match status" value="1"/>
</dbReference>
<feature type="region of interest" description="Disordered" evidence="8">
    <location>
        <begin position="469"/>
        <end position="519"/>
    </location>
</feature>
<feature type="compositionally biased region" description="Low complexity" evidence="8">
    <location>
        <begin position="509"/>
        <end position="519"/>
    </location>
</feature>
<dbReference type="PROSITE" id="PS00012">
    <property type="entry name" value="PHOSPHOPANTETHEINE"/>
    <property type="match status" value="2"/>
</dbReference>
<reference evidence="11 12" key="2">
    <citation type="journal article" date="2011" name="J. Antibiot.">
        <title>Furaquinocins I and J: novel polyketide isoprenoid hybrid compounds from Streptomyces reveromyceticus SN-593.</title>
        <authorList>
            <person name="Panthee S."/>
            <person name="Takahashi S."/>
            <person name="Takagi H."/>
            <person name="Nogawa T."/>
            <person name="Oowada E."/>
            <person name="Uramoto M."/>
            <person name="Osada H."/>
        </authorList>
    </citation>
    <scope>NUCLEOTIDE SEQUENCE [LARGE SCALE GENOMIC DNA]</scope>
    <source>
        <strain evidence="11 12">SN-593</strain>
    </source>
</reference>
<dbReference type="InterPro" id="IPR020806">
    <property type="entry name" value="PKS_PP-bd"/>
</dbReference>
<dbReference type="CDD" id="cd08952">
    <property type="entry name" value="KR_1_SDR_x"/>
    <property type="match status" value="2"/>
</dbReference>
<keyword evidence="2" id="KW-0596">Phosphopantetheine</keyword>
<sequence length="3320" mass="341830">MKNEGETSVSDEKLRYFLRKVTATLHETRRRLHDAESASREPIAIVAMGCRFPGGVRSPEDLWQLVSGGVDAISDFPADRQWDEDLYHPDPDHFGTSYTRSAGFVHDVGDFDPGFFGISPREALAMDPQQRLLLETAWETFERAGIDPTTLHGSRTGVFVGATLTGYGTGPGLPLLPDEFEGYLSTGTAASVMSGRISYVLGLQGPAVTVDTACSSSMVALHQAVQALRNGDCSLALAGGTTVMTTPAVFVWSSRQRGLSEDGRCKAFGAGADGMGMGEGAGVLLLERLSDARRNGHDVLAVVRASAVNQDGASNGLTAPSGAAQQRVIRAALSAAELTGDDVDVVEAHGSGTKLGDPIEARALLATYGQERSEDHPLWLGSVKSNIGHTQAAAGVAGVIKMVMALRHGVLPRTLHAEEPSPHVDWSAGNVRLLTEPVPWTADARPRRAGVSSFGMSGTNVHAILEEAPAETPEEVPARTLAGAPADAPAESPVDAPAEVPQGGRDGASEAGSAAEPAERAAPLVTGVVPWVLSSRAADGLAAQAGRLREFAAVRPGPDVRDVAWSLAATRAVFEYRAVVLGGTDVDAVLDGGGPAASLGAGVSALADGEAVPSVLTGVVGDAGKRVFVFPGQGAQWVGMGRELLGCSPVFAARLAECAAALAPLVEWSLVDVLLGVEGAPGLETAEVVQPALWAVMVSLAALWEAAGVAPDAVVGHSQGEVAAATVAGILTLEQGARVVVVRSRGLSGLGAQGGMVSVVMPEARVRALMEPWGDRLAVAAVNGPAAVVVSGEPEALEQFEAELAKARVMRWRVPGTDFVAHSAGVQSLGAVLAAELGGTTGTSGRVPMYSTALSRWVSGGEVDAGYWFANVRETVRFADAVRALAREEFHTFIEVSPHPTLEAAVADTFEETGIAVVPVISGTTHQDSSGAVQVLSVMSRAWARGVPVDWAKVVGGGTRVDLPTYAFQRRRFWPAAGTAATAGPAPVVGGGEVDAEFWAAVDSGDLSGLGEEVAGGGSLDEVVPALAAWRRREVERATTDGWRYRLTWAAVADPEPAALTGRWLLVVPEHGTGAGYAAAVSDALVSAGAQVVRVEGTPDREPTAVRIAEAVAGEAVVGVVSLLALDEDARADLPSVPTGLAATLALVQALGDTAVTGPLWLLTRGAVAAGAGEVLAHPAQAAVWGLGRVVALEHGERWGGLADLPQELDERSARRLCGVLAGGREDQVAIRGAGVTARRLVRVARSKGAAERWQARGTTLVTGGTGALAARVAGWLAERGAPRVVLASRSGATADGAARLAARLAERGTEVDVVACDVARREQTAGLVARIGADGPGLAAVVHTAGILDDGLLESLDATRLESVLSAKAAGARHLHELTADAALDAFVLFSSSAAVFGGAGQGNYAAANAYLDALAEHRAGHGLAALSVAWGPWAGGGVAEANEAVRQRMRRGLLPEMDAELATGTLDRALAATRAGTGGGTGIGTGGGTSGGSGADPLTPPLAEPLGGSLTGARSADAAVAVMDIDWPRFVANPGADQLSIVRDLPEITEHRAAATDPAPAGPVVAEGELTGRLAGLSAADQDRMMTDLVRAETAAVLGHATPDLLDAGRAFSDLGLDSLTTLETRQRLSALTGLKLPATLLFDYPTPAVLAAHLRRELVGDTAATDAAPGQGTAAASGLPQTAVGPVDTAEPLAIVAMSCRYPGDVRSPDDLWHLIASGGEGISSLPADRGWNAEDLYDPDPDREGTSYVREGGFLYEAGEFDAGFFGISPREALAMDPQQRLVLETSWEALERAGLDPESLRGSRTGVFIGGYSSGYGVQLALNGAGELEGHLMTGNATSVLSGRLSYVLGLEGPAATVDTACSSSLVALHFAGQALRSGECSLALVGGITIMATPGDFVSFSRQRGLAPDGRSKAFSASADGMGMAEGVGMLVVERLSDARRNGHPVLAVVRGSAMNQDGASNGLTAPNGPSQQRVIRAALASAGLTAADVDAVEAHGTGTELGDPIEAQALMAAYGQGRPEGRPLWLGSVKSNIGHTQAAAGVAGVIKMVMALRHGELPRSLYADEPSPHIDWSAGSVRLLSEPREWSANDGRLRRAGVSSFGISGTNAHVIIEEAPSEAGVEVAETAPGVVSGVVPWVVSGRSEGALRAQAGRLRELMVAKAELAARDVAWSLAVSRSVFAHRAVVVGDGGLAGLGAVVAGQPAAGTAVGVVPAVGVGRSVFVFPGQGAQWVGMGRELLMSSAVFAARFAECGGALAPYVEWSLEEVLGDAVALERVDVVQPVLWAVMVSLAAVWEAAGVRPDAVVGHSQGEIAAAVVAGLLSVEDGARVVALRSLALRALAGKGGMVSVARSAGEVKERIAEFGDRLSVAVVNSAEATVVSGDLEALGELVAGCEGEGVRVRRLPVDYASHSAQVDGLRQEIVRALDEVAPLVDGSGVPMLSAMSGEWLGAADLGAGYWFESLRAPVEFDRAVRTLAEAGHGVFVEMSAHPVLTGAVTATLEDAGVAAPVVVGSLRRDEGGPERLLTSMAEAWVRGVAVDWAAVIGSGERVDLPTYAFQHQRYWPEGTSPFVPAGPAREGAGTGGDGTGSAAEARFWAAVEGGDVDTLADTLAVEDRHVLGDMLPALASWRRREQEGAVTDSWRYRVTWNPMADPADPGVPGRSGTLAGTWLAVLPAQGGAPVEAVLGALIAHGAQVVTVEAGPGDPGRAALAGRIGELSRDRDEPFAGVLSLLAYDETPLPGYPATAAGLVGTQTLVQALGDAAVPAPLWVLTGGAVAVTGETLTSPVQAQVWGMGRAVALEHPDRWGGLVDLPATLDARAAHRLCLVLAGCGEDQVAVRPAAIHNRRLLRASRPHPRGQAWTPRGTVLITGGTGAIGGHLARWAAQREAPRVALASRTGAGAAGVARLAAELAGSGATATVVAWDAADRADTEELVSWIGRSGPPLSAVLHTAGASQSTAVDATTTAELAEVLAAKASGAAHLDAVTADLDLDAFVLFSSASATWGSGWQPGYAAANAYLDALAEHRRARGLAATSVAWGLWGGGQGMSAGESGEQVERRGLRFMDPRLAVHALGQALDGDEGTVTVADLDWARFAQTFTVWRPSPLIADLPEVRRALAAQEAGPVAAGEQGAASVLAGRLAGLPRAEQDHALVTLVRAEAAAALGFPMPDAVEADRPFRDLGFDSLIAVELRNRLNTATGMRLPATLVFDYPTPAELAAYIWEEEFAGADGQPRLLEEIDRLESMLTGGTAVEATTRDLVAKRLQDLLARWNHVDDEQPAAADEPAQERLQHATDDELIRFIHKELGRS</sequence>
<dbReference type="PROSITE" id="PS52004">
    <property type="entry name" value="KS3_2"/>
    <property type="match status" value="2"/>
</dbReference>
<dbReference type="InterPro" id="IPR014031">
    <property type="entry name" value="Ketoacyl_synth_C"/>
</dbReference>
<keyword evidence="6" id="KW-0511">Multifunctional enzyme</keyword>
<dbReference type="InterPro" id="IPR057326">
    <property type="entry name" value="KR_dom"/>
</dbReference>
<dbReference type="Pfam" id="PF08990">
    <property type="entry name" value="Docking"/>
    <property type="match status" value="1"/>
</dbReference>
<dbReference type="FunFam" id="3.40.366.10:FF:000002">
    <property type="entry name" value="Probable polyketide synthase 2"/>
    <property type="match status" value="1"/>
</dbReference>
<evidence type="ECO:0000259" key="9">
    <source>
        <dbReference type="PROSITE" id="PS50075"/>
    </source>
</evidence>
<dbReference type="Proteomes" id="UP000595703">
    <property type="component" value="Chromosome"/>
</dbReference>
<dbReference type="InterPro" id="IPR014030">
    <property type="entry name" value="Ketoacyl_synth_N"/>
</dbReference>
<keyword evidence="3" id="KW-0597">Phosphoprotein</keyword>
<feature type="domain" description="Ketosynthase family 3 (KS3)" evidence="10">
    <location>
        <begin position="40"/>
        <end position="467"/>
    </location>
</feature>
<feature type="region of interest" description="Disordered" evidence="8">
    <location>
        <begin position="1479"/>
        <end position="1501"/>
    </location>
</feature>
<feature type="domain" description="Ketosynthase family 3 (KS3)" evidence="10">
    <location>
        <begin position="1693"/>
        <end position="2121"/>
    </location>
</feature>
<dbReference type="InterPro" id="IPR018201">
    <property type="entry name" value="Ketoacyl_synth_AS"/>
</dbReference>
<dbReference type="Pfam" id="PF00109">
    <property type="entry name" value="ketoacyl-synt"/>
    <property type="match status" value="2"/>
</dbReference>
<evidence type="ECO:0000313" key="12">
    <source>
        <dbReference type="Proteomes" id="UP000595703"/>
    </source>
</evidence>
<dbReference type="PANTHER" id="PTHR43775">
    <property type="entry name" value="FATTY ACID SYNTHASE"/>
    <property type="match status" value="1"/>
</dbReference>
<dbReference type="NCBIfam" id="NF045894">
    <property type="entry name" value="PKS_plus_SDR"/>
    <property type="match status" value="2"/>
</dbReference>
<evidence type="ECO:0000256" key="1">
    <source>
        <dbReference type="ARBA" id="ARBA00001957"/>
    </source>
</evidence>
<dbReference type="SUPFAM" id="SSF52151">
    <property type="entry name" value="FabD/lysophospholipase-like"/>
    <property type="match status" value="2"/>
</dbReference>
<dbReference type="InterPro" id="IPR036291">
    <property type="entry name" value="NAD(P)-bd_dom_sf"/>
</dbReference>
<dbReference type="SMART" id="SM01294">
    <property type="entry name" value="PKS_PP_betabranch"/>
    <property type="match status" value="2"/>
</dbReference>
<evidence type="ECO:0000256" key="3">
    <source>
        <dbReference type="ARBA" id="ARBA00022553"/>
    </source>
</evidence>
<dbReference type="GO" id="GO:0006633">
    <property type="term" value="P:fatty acid biosynthetic process"/>
    <property type="evidence" value="ECO:0007669"/>
    <property type="project" value="InterPro"/>
</dbReference>
<evidence type="ECO:0000256" key="8">
    <source>
        <dbReference type="SAM" id="MobiDB-lite"/>
    </source>
</evidence>
<dbReference type="SUPFAM" id="SSF53901">
    <property type="entry name" value="Thiolase-like"/>
    <property type="match status" value="2"/>
</dbReference>